<evidence type="ECO:0000256" key="1">
    <source>
        <dbReference type="SAM" id="Coils"/>
    </source>
</evidence>
<evidence type="ECO:0000313" key="3">
    <source>
        <dbReference type="EMBL" id="KAK9789767.1"/>
    </source>
</evidence>
<feature type="coiled-coil region" evidence="1">
    <location>
        <begin position="85"/>
        <end position="112"/>
    </location>
</feature>
<organism evidence="3 4">
    <name type="scientific">Symbiochloris irregularis</name>
    <dbReference type="NCBI Taxonomy" id="706552"/>
    <lineage>
        <taxon>Eukaryota</taxon>
        <taxon>Viridiplantae</taxon>
        <taxon>Chlorophyta</taxon>
        <taxon>core chlorophytes</taxon>
        <taxon>Trebouxiophyceae</taxon>
        <taxon>Trebouxiales</taxon>
        <taxon>Trebouxiaceae</taxon>
        <taxon>Symbiochloris</taxon>
    </lineage>
</organism>
<accession>A0AAW1NRN1</accession>
<protein>
    <recommendedName>
        <fullName evidence="5">BZIP domain-containing protein</fullName>
    </recommendedName>
</protein>
<keyword evidence="1" id="KW-0175">Coiled coil</keyword>
<name>A0AAW1NRN1_9CHLO</name>
<evidence type="ECO:0000256" key="2">
    <source>
        <dbReference type="SAM" id="MobiDB-lite"/>
    </source>
</evidence>
<sequence length="143" mass="16324">MFVPEQTEASPIDGPGKQGGLRWSHAPHDHADSVWESTDDEVCEERRRPGRPVMYSGDPDAKHLTDQQKRQIKRRISNRASARRMEVLKFQLRAAEERNALLEDNYRAVHAKWIAAEVDRTRLQDEVAFLKALQCGSFDAATV</sequence>
<dbReference type="Proteomes" id="UP001465755">
    <property type="component" value="Unassembled WGS sequence"/>
</dbReference>
<comment type="caution">
    <text evidence="3">The sequence shown here is derived from an EMBL/GenBank/DDBJ whole genome shotgun (WGS) entry which is preliminary data.</text>
</comment>
<proteinExistence type="predicted"/>
<evidence type="ECO:0008006" key="5">
    <source>
        <dbReference type="Google" id="ProtNLM"/>
    </source>
</evidence>
<dbReference type="EMBL" id="JALJOQ010000202">
    <property type="protein sequence ID" value="KAK9789767.1"/>
    <property type="molecule type" value="Genomic_DNA"/>
</dbReference>
<reference evidence="3 4" key="1">
    <citation type="journal article" date="2024" name="Nat. Commun.">
        <title>Phylogenomics reveals the evolutionary origins of lichenization in chlorophyte algae.</title>
        <authorList>
            <person name="Puginier C."/>
            <person name="Libourel C."/>
            <person name="Otte J."/>
            <person name="Skaloud P."/>
            <person name="Haon M."/>
            <person name="Grisel S."/>
            <person name="Petersen M."/>
            <person name="Berrin J.G."/>
            <person name="Delaux P.M."/>
            <person name="Dal Grande F."/>
            <person name="Keller J."/>
        </authorList>
    </citation>
    <scope>NUCLEOTIDE SEQUENCE [LARGE SCALE GENOMIC DNA]</scope>
    <source>
        <strain evidence="3 4">SAG 2036</strain>
    </source>
</reference>
<feature type="compositionally biased region" description="Basic and acidic residues" evidence="2">
    <location>
        <begin position="59"/>
        <end position="69"/>
    </location>
</feature>
<evidence type="ECO:0000313" key="4">
    <source>
        <dbReference type="Proteomes" id="UP001465755"/>
    </source>
</evidence>
<feature type="region of interest" description="Disordered" evidence="2">
    <location>
        <begin position="1"/>
        <end position="69"/>
    </location>
</feature>
<gene>
    <name evidence="3" type="ORF">WJX73_007177</name>
</gene>
<dbReference type="AlphaFoldDB" id="A0AAW1NRN1"/>
<keyword evidence="4" id="KW-1185">Reference proteome</keyword>